<feature type="transmembrane region" description="Helical" evidence="1">
    <location>
        <begin position="12"/>
        <end position="32"/>
    </location>
</feature>
<dbReference type="SUPFAM" id="SSF55874">
    <property type="entry name" value="ATPase domain of HSP90 chaperone/DNA topoisomerase II/histidine kinase"/>
    <property type="match status" value="1"/>
</dbReference>
<dbReference type="RefSeq" id="WP_330087151.1">
    <property type="nucleotide sequence ID" value="NZ_JAUGZK010000003.1"/>
</dbReference>
<comment type="caution">
    <text evidence="4">The sequence shown here is derived from an EMBL/GenBank/DDBJ whole genome shotgun (WGS) entry which is preliminary data.</text>
</comment>
<organism evidence="4 5">
    <name type="scientific">Alkalimonas mucilaginosa</name>
    <dbReference type="NCBI Taxonomy" id="3057676"/>
    <lineage>
        <taxon>Bacteria</taxon>
        <taxon>Pseudomonadati</taxon>
        <taxon>Pseudomonadota</taxon>
        <taxon>Gammaproteobacteria</taxon>
        <taxon>Alkalimonas</taxon>
    </lineage>
</organism>
<keyword evidence="5" id="KW-1185">Reference proteome</keyword>
<dbReference type="EMBL" id="JAUGZK010000003">
    <property type="protein sequence ID" value="MEE2023806.1"/>
    <property type="molecule type" value="Genomic_DNA"/>
</dbReference>
<dbReference type="Proteomes" id="UP001339167">
    <property type="component" value="Unassembled WGS sequence"/>
</dbReference>
<keyword evidence="1" id="KW-0472">Membrane</keyword>
<evidence type="ECO:0000259" key="2">
    <source>
        <dbReference type="Pfam" id="PF02518"/>
    </source>
</evidence>
<dbReference type="Gene3D" id="3.30.565.10">
    <property type="entry name" value="Histidine kinase-like ATPase, C-terminal domain"/>
    <property type="match status" value="1"/>
</dbReference>
<feature type="domain" description="Signal transduction histidine kinase internal region" evidence="3">
    <location>
        <begin position="158"/>
        <end position="236"/>
    </location>
</feature>
<feature type="transmembrane region" description="Helical" evidence="1">
    <location>
        <begin position="71"/>
        <end position="90"/>
    </location>
</feature>
<dbReference type="PANTHER" id="PTHR34220">
    <property type="entry name" value="SENSOR HISTIDINE KINASE YPDA"/>
    <property type="match status" value="1"/>
</dbReference>
<dbReference type="GO" id="GO:0016301">
    <property type="term" value="F:kinase activity"/>
    <property type="evidence" value="ECO:0007669"/>
    <property type="project" value="UniProtKB-KW"/>
</dbReference>
<reference evidence="4 5" key="1">
    <citation type="submission" date="2023-06" db="EMBL/GenBank/DDBJ databases">
        <title>Alkalimonas sp., MEB004 an alkaliphilic bacterium isolated from Lonar Lake, India.</title>
        <authorList>
            <person name="Joshi A."/>
            <person name="Thite S."/>
        </authorList>
    </citation>
    <scope>NUCLEOTIDE SEQUENCE [LARGE SCALE GENOMIC DNA]</scope>
    <source>
        <strain evidence="4 5">MEB004</strain>
    </source>
</reference>
<keyword evidence="4" id="KW-0808">Transferase</keyword>
<keyword evidence="1" id="KW-0812">Transmembrane</keyword>
<dbReference type="Pfam" id="PF02518">
    <property type="entry name" value="HATPase_c"/>
    <property type="match status" value="1"/>
</dbReference>
<keyword evidence="4" id="KW-0418">Kinase</keyword>
<keyword evidence="1" id="KW-1133">Transmembrane helix</keyword>
<evidence type="ECO:0000259" key="3">
    <source>
        <dbReference type="Pfam" id="PF06580"/>
    </source>
</evidence>
<feature type="transmembrane region" description="Helical" evidence="1">
    <location>
        <begin position="38"/>
        <end position="59"/>
    </location>
</feature>
<evidence type="ECO:0000313" key="4">
    <source>
        <dbReference type="EMBL" id="MEE2023806.1"/>
    </source>
</evidence>
<protein>
    <submittedName>
        <fullName evidence="4">Histidine kinase</fullName>
    </submittedName>
</protein>
<evidence type="ECO:0000313" key="5">
    <source>
        <dbReference type="Proteomes" id="UP001339167"/>
    </source>
</evidence>
<dbReference type="InterPro" id="IPR003594">
    <property type="entry name" value="HATPase_dom"/>
</dbReference>
<dbReference type="Pfam" id="PF06580">
    <property type="entry name" value="His_kinase"/>
    <property type="match status" value="1"/>
</dbReference>
<dbReference type="InterPro" id="IPR050640">
    <property type="entry name" value="Bact_2-comp_sensor_kinase"/>
</dbReference>
<proteinExistence type="predicted"/>
<feature type="domain" description="Histidine kinase/HSP90-like ATPase" evidence="2">
    <location>
        <begin position="256"/>
        <end position="347"/>
    </location>
</feature>
<name>A0ABU7JDN8_9GAMM</name>
<accession>A0ABU7JDN8</accession>
<dbReference type="InterPro" id="IPR036890">
    <property type="entry name" value="HATPase_C_sf"/>
</dbReference>
<dbReference type="PANTHER" id="PTHR34220:SF7">
    <property type="entry name" value="SENSOR HISTIDINE KINASE YPDA"/>
    <property type="match status" value="1"/>
</dbReference>
<sequence>MIKLESKDQLFWLCQCCGWAAYALLTELLIKIPGPEPWNIHLGHLVLDTSCGFLITLLLRRLYATARRHQARLSIALHLGYLMTASLLWTQFKWFTLQGFYGSWWQPMTWFDFGTWTSASLTMLATWTAGYYGIKIYLDNVEQRHKAAEAMHLAKESQLKMLRYQLNPHFMFNSINAICTLILKQHNSQAVGMLEKLCDLLRYSLYTDPLAKITVQEEVAILQTYVDIEQCRFQSHLNVQIHSDTACEQLLIPSLLLQPLVENALKHGMSQQSSMEISVTFGCVGEHLQIDIRDNGSGFGDPGSEVGGIGMKNCQERLQLIYPEHSEFHCGNQPEGGAWIRIRLPREQAYQQKATARTVRESL</sequence>
<evidence type="ECO:0000256" key="1">
    <source>
        <dbReference type="SAM" id="Phobius"/>
    </source>
</evidence>
<gene>
    <name evidence="4" type="ORF">QWF21_06070</name>
</gene>
<feature type="transmembrane region" description="Helical" evidence="1">
    <location>
        <begin position="110"/>
        <end position="134"/>
    </location>
</feature>
<dbReference type="InterPro" id="IPR010559">
    <property type="entry name" value="Sig_transdc_His_kin_internal"/>
</dbReference>